<name>A0ABX2DHS8_9BACL</name>
<dbReference type="Gene3D" id="1.20.1250.20">
    <property type="entry name" value="MFS general substrate transporter like domains"/>
    <property type="match status" value="1"/>
</dbReference>
<evidence type="ECO:0000256" key="6">
    <source>
        <dbReference type="ARBA" id="ARBA00023136"/>
    </source>
</evidence>
<accession>A0ABX2DHS8</accession>
<feature type="transmembrane region" description="Helical" evidence="7">
    <location>
        <begin position="285"/>
        <end position="304"/>
    </location>
</feature>
<gene>
    <name evidence="9" type="ORF">HQN87_02400</name>
</gene>
<evidence type="ECO:0000259" key="8">
    <source>
        <dbReference type="PROSITE" id="PS50850"/>
    </source>
</evidence>
<sequence length="410" mass="43740">MMIQQNWKRSFFTIWAGQAVSLITSSALQMAIIWYLTDTTGSAMVLSLATMAGFLPQALLGTIIGVWVDRWNRKLVMIGADLFIAAAGVALAVVALTIELPVWVVMIVLLIRSAGSAFHTPALSAVTPLLVPEDQLTKCAGYSQSVQSASYILSPAIGAFMYAAWELEMIIAIDVLGALFACVTVAMVPIPKPEAQGRSVANNFFKEAKEGYLALRASAGLFALLWIGALYAFIFLPINALFPLMSMSYFGGTAAHASIVEIVFAGGMLAGGLVLGVWGGFKKRALSIISSISLMGIALFLAGLLPVHGFVIFVICGALMGFSSPFYSGVQMALIQERIPPEFLGRVFGLIGSLTSLAMPVGLIMSGIFADRIGIHTWFMLSGVCMIGIALLCVLLPSICNLDRINDHRS</sequence>
<feature type="transmembrane region" description="Helical" evidence="7">
    <location>
        <begin position="12"/>
        <end position="37"/>
    </location>
</feature>
<evidence type="ECO:0000256" key="4">
    <source>
        <dbReference type="ARBA" id="ARBA00022692"/>
    </source>
</evidence>
<keyword evidence="6 7" id="KW-0472">Membrane</keyword>
<evidence type="ECO:0000256" key="7">
    <source>
        <dbReference type="SAM" id="Phobius"/>
    </source>
</evidence>
<dbReference type="InterPro" id="IPR036259">
    <property type="entry name" value="MFS_trans_sf"/>
</dbReference>
<comment type="caution">
    <text evidence="9">The sequence shown here is derived from an EMBL/GenBank/DDBJ whole genome shotgun (WGS) entry which is preliminary data.</text>
</comment>
<reference evidence="9 10" key="1">
    <citation type="submission" date="2020-05" db="EMBL/GenBank/DDBJ databases">
        <title>Paenibacillus glebae, sp. nov., Paenibacillus humi sp. nov., Paenibacillus pedi sp. nov., Paenibacillus terrestris sp. nov. and Paenibacillus terricola sp. nov., isolated from a forest top soil sample.</title>
        <authorList>
            <person name="Qi S."/>
            <person name="Carlier A."/>
            <person name="Cnockaert M."/>
            <person name="Vandamme P."/>
        </authorList>
    </citation>
    <scope>NUCLEOTIDE SEQUENCE [LARGE SCALE GENOMIC DNA]</scope>
    <source>
        <strain evidence="9 10">LMG 29502</strain>
    </source>
</reference>
<keyword evidence="5 7" id="KW-1133">Transmembrane helix</keyword>
<feature type="transmembrane region" description="Helical" evidence="7">
    <location>
        <begin position="254"/>
        <end position="278"/>
    </location>
</feature>
<feature type="transmembrane region" description="Helical" evidence="7">
    <location>
        <begin position="375"/>
        <end position="400"/>
    </location>
</feature>
<dbReference type="NCBIfam" id="TIGR00900">
    <property type="entry name" value="2A0121"/>
    <property type="match status" value="1"/>
</dbReference>
<dbReference type="EMBL" id="JABMKX010000001">
    <property type="protein sequence ID" value="NQX44169.1"/>
    <property type="molecule type" value="Genomic_DNA"/>
</dbReference>
<feature type="transmembrane region" description="Helical" evidence="7">
    <location>
        <begin position="347"/>
        <end position="369"/>
    </location>
</feature>
<organism evidence="9 10">
    <name type="scientific">Paenibacillus tritici</name>
    <dbReference type="NCBI Taxonomy" id="1873425"/>
    <lineage>
        <taxon>Bacteria</taxon>
        <taxon>Bacillati</taxon>
        <taxon>Bacillota</taxon>
        <taxon>Bacilli</taxon>
        <taxon>Bacillales</taxon>
        <taxon>Paenibacillaceae</taxon>
        <taxon>Paenibacillus</taxon>
    </lineage>
</organism>
<keyword evidence="3" id="KW-1003">Cell membrane</keyword>
<evidence type="ECO:0000256" key="3">
    <source>
        <dbReference type="ARBA" id="ARBA00022475"/>
    </source>
</evidence>
<evidence type="ECO:0000313" key="10">
    <source>
        <dbReference type="Proteomes" id="UP000711047"/>
    </source>
</evidence>
<dbReference type="PANTHER" id="PTHR43266:SF10">
    <property type="entry name" value="BACILYSIN EXPORTER BACE-RELATED"/>
    <property type="match status" value="1"/>
</dbReference>
<dbReference type="CDD" id="cd06173">
    <property type="entry name" value="MFS_MefA_like"/>
    <property type="match status" value="1"/>
</dbReference>
<dbReference type="PROSITE" id="PS50850">
    <property type="entry name" value="MFS"/>
    <property type="match status" value="1"/>
</dbReference>
<feature type="transmembrane region" description="Helical" evidence="7">
    <location>
        <begin position="211"/>
        <end position="234"/>
    </location>
</feature>
<dbReference type="PANTHER" id="PTHR43266">
    <property type="entry name" value="MACROLIDE-EFFLUX PROTEIN"/>
    <property type="match status" value="1"/>
</dbReference>
<evidence type="ECO:0000313" key="9">
    <source>
        <dbReference type="EMBL" id="NQX44169.1"/>
    </source>
</evidence>
<protein>
    <submittedName>
        <fullName evidence="9">MFS transporter</fullName>
    </submittedName>
</protein>
<evidence type="ECO:0000256" key="2">
    <source>
        <dbReference type="ARBA" id="ARBA00022448"/>
    </source>
</evidence>
<comment type="subcellular location">
    <subcellularLocation>
        <location evidence="1">Cell membrane</location>
        <topology evidence="1">Multi-pass membrane protein</topology>
    </subcellularLocation>
</comment>
<dbReference type="Proteomes" id="UP000711047">
    <property type="component" value="Unassembled WGS sequence"/>
</dbReference>
<feature type="domain" description="Major facilitator superfamily (MFS) profile" evidence="8">
    <location>
        <begin position="10"/>
        <end position="400"/>
    </location>
</feature>
<keyword evidence="10" id="KW-1185">Reference proteome</keyword>
<dbReference type="InterPro" id="IPR004751">
    <property type="entry name" value="Drug_antiport"/>
</dbReference>
<evidence type="ECO:0000256" key="1">
    <source>
        <dbReference type="ARBA" id="ARBA00004651"/>
    </source>
</evidence>
<dbReference type="SUPFAM" id="SSF103473">
    <property type="entry name" value="MFS general substrate transporter"/>
    <property type="match status" value="1"/>
</dbReference>
<feature type="transmembrane region" description="Helical" evidence="7">
    <location>
        <begin position="43"/>
        <end position="68"/>
    </location>
</feature>
<keyword evidence="4 7" id="KW-0812">Transmembrane</keyword>
<dbReference type="Pfam" id="PF07690">
    <property type="entry name" value="MFS_1"/>
    <property type="match status" value="1"/>
</dbReference>
<dbReference type="InterPro" id="IPR011701">
    <property type="entry name" value="MFS"/>
</dbReference>
<feature type="transmembrane region" description="Helical" evidence="7">
    <location>
        <begin position="171"/>
        <end position="190"/>
    </location>
</feature>
<dbReference type="InterPro" id="IPR020846">
    <property type="entry name" value="MFS_dom"/>
</dbReference>
<keyword evidence="2" id="KW-0813">Transport</keyword>
<feature type="transmembrane region" description="Helical" evidence="7">
    <location>
        <begin position="310"/>
        <end position="335"/>
    </location>
</feature>
<evidence type="ECO:0000256" key="5">
    <source>
        <dbReference type="ARBA" id="ARBA00022989"/>
    </source>
</evidence>
<proteinExistence type="predicted"/>